<dbReference type="PROSITE" id="PS50943">
    <property type="entry name" value="HTH_CROC1"/>
    <property type="match status" value="1"/>
</dbReference>
<dbReference type="SMART" id="SM00530">
    <property type="entry name" value="HTH_XRE"/>
    <property type="match status" value="1"/>
</dbReference>
<dbReference type="InterPro" id="IPR010982">
    <property type="entry name" value="Lambda_DNA-bd_dom_sf"/>
</dbReference>
<dbReference type="EMBL" id="SUYC01000004">
    <property type="protein sequence ID" value="MBE6270353.1"/>
    <property type="molecule type" value="Genomic_DNA"/>
</dbReference>
<name>A0A9D5NZA6_XYLRU</name>
<protein>
    <submittedName>
        <fullName evidence="2">Helix-turn-helix transcriptional regulator</fullName>
    </submittedName>
</protein>
<dbReference type="Pfam" id="PF01381">
    <property type="entry name" value="HTH_3"/>
    <property type="match status" value="1"/>
</dbReference>
<proteinExistence type="predicted"/>
<feature type="domain" description="HTH cro/C1-type" evidence="1">
    <location>
        <begin position="48"/>
        <end position="101"/>
    </location>
</feature>
<sequence>MEQVGKFKLYSSEEVLDKHFGKVGTPRRDEFERSVASSVHAYELGEAIKKARLEQNLTQEQLGQRIGVQRAQISRLEKGYSISIPTISRVFQALGVTTATLDLGGTIGKIALW</sequence>
<accession>A0A9D5NZA6</accession>
<dbReference type="Proteomes" id="UP000806522">
    <property type="component" value="Unassembled WGS sequence"/>
</dbReference>
<comment type="caution">
    <text evidence="2">The sequence shown here is derived from an EMBL/GenBank/DDBJ whole genome shotgun (WGS) entry which is preliminary data.</text>
</comment>
<evidence type="ECO:0000259" key="1">
    <source>
        <dbReference type="PROSITE" id="PS50943"/>
    </source>
</evidence>
<evidence type="ECO:0000313" key="3">
    <source>
        <dbReference type="Proteomes" id="UP000806522"/>
    </source>
</evidence>
<organism evidence="2 3">
    <name type="scientific">Xylanibacter ruminicola</name>
    <name type="common">Prevotella ruminicola</name>
    <dbReference type="NCBI Taxonomy" id="839"/>
    <lineage>
        <taxon>Bacteria</taxon>
        <taxon>Pseudomonadati</taxon>
        <taxon>Bacteroidota</taxon>
        <taxon>Bacteroidia</taxon>
        <taxon>Bacteroidales</taxon>
        <taxon>Prevotellaceae</taxon>
        <taxon>Xylanibacter</taxon>
    </lineage>
</organism>
<dbReference type="AlphaFoldDB" id="A0A9D5NZA6"/>
<dbReference type="SUPFAM" id="SSF47413">
    <property type="entry name" value="lambda repressor-like DNA-binding domains"/>
    <property type="match status" value="1"/>
</dbReference>
<reference evidence="2" key="1">
    <citation type="submission" date="2019-04" db="EMBL/GenBank/DDBJ databases">
        <title>Evolution of Biomass-Degrading Anaerobic Consortia Revealed by Metagenomics.</title>
        <authorList>
            <person name="Peng X."/>
        </authorList>
    </citation>
    <scope>NUCLEOTIDE SEQUENCE</scope>
    <source>
        <strain evidence="2">SIG140</strain>
    </source>
</reference>
<gene>
    <name evidence="2" type="ORF">E7101_05310</name>
</gene>
<dbReference type="CDD" id="cd00093">
    <property type="entry name" value="HTH_XRE"/>
    <property type="match status" value="1"/>
</dbReference>
<evidence type="ECO:0000313" key="2">
    <source>
        <dbReference type="EMBL" id="MBE6270353.1"/>
    </source>
</evidence>
<dbReference type="InterPro" id="IPR001387">
    <property type="entry name" value="Cro/C1-type_HTH"/>
</dbReference>
<dbReference type="Gene3D" id="1.10.260.40">
    <property type="entry name" value="lambda repressor-like DNA-binding domains"/>
    <property type="match status" value="1"/>
</dbReference>
<dbReference type="GO" id="GO:0003677">
    <property type="term" value="F:DNA binding"/>
    <property type="evidence" value="ECO:0007669"/>
    <property type="project" value="InterPro"/>
</dbReference>